<evidence type="ECO:0000259" key="1">
    <source>
        <dbReference type="PROSITE" id="PS51677"/>
    </source>
</evidence>
<dbReference type="CDD" id="cd10950">
    <property type="entry name" value="CE4_BsYlxY_like"/>
    <property type="match status" value="1"/>
</dbReference>
<gene>
    <name evidence="2" type="ORF">AMD02_07960</name>
</gene>
<dbReference type="GO" id="GO:0016810">
    <property type="term" value="F:hydrolase activity, acting on carbon-nitrogen (but not peptide) bonds"/>
    <property type="evidence" value="ECO:0007669"/>
    <property type="project" value="InterPro"/>
</dbReference>
<dbReference type="EMBL" id="LILD01000001">
    <property type="protein sequence ID" value="KOO40162.1"/>
    <property type="molecule type" value="Genomic_DNA"/>
</dbReference>
<dbReference type="Gene3D" id="3.20.20.370">
    <property type="entry name" value="Glycoside hydrolase/deacetylase"/>
    <property type="match status" value="1"/>
</dbReference>
<dbReference type="InterPro" id="IPR002509">
    <property type="entry name" value="NODB_dom"/>
</dbReference>
<dbReference type="NCBIfam" id="TIGR02873">
    <property type="entry name" value="spore_ylxY"/>
    <property type="match status" value="1"/>
</dbReference>
<organism evidence="2">
    <name type="scientific">Halalkalibacterium halodurans</name>
    <name type="common">Bacillus halodurans</name>
    <dbReference type="NCBI Taxonomy" id="86665"/>
    <lineage>
        <taxon>Bacteria</taxon>
        <taxon>Bacillati</taxon>
        <taxon>Bacillota</taxon>
        <taxon>Bacilli</taxon>
        <taxon>Bacillales</taxon>
        <taxon>Bacillaceae</taxon>
        <taxon>Halalkalibacterium (ex Joshi et al. 2022)</taxon>
    </lineage>
</organism>
<feature type="domain" description="NodB homology" evidence="1">
    <location>
        <begin position="114"/>
        <end position="290"/>
    </location>
</feature>
<dbReference type="GO" id="GO:0016020">
    <property type="term" value="C:membrane"/>
    <property type="evidence" value="ECO:0007669"/>
    <property type="project" value="TreeGrafter"/>
</dbReference>
<reference evidence="2" key="1">
    <citation type="submission" date="2015-08" db="EMBL/GenBank/DDBJ databases">
        <title>Complete DNA Sequence of Pseudomonas syringae pv. actinidiae, the Causal Agent of Kiwifruit Canker Disease.</title>
        <authorList>
            <person name="Rikkerink E.H.A."/>
            <person name="Fineran P.C."/>
        </authorList>
    </citation>
    <scope>NUCLEOTIDE SEQUENCE</scope>
    <source>
        <strain evidence="2">DSM 13666</strain>
    </source>
</reference>
<dbReference type="InterPro" id="IPR050248">
    <property type="entry name" value="Polysacc_deacetylase_ArnD"/>
</dbReference>
<dbReference type="PANTHER" id="PTHR10587">
    <property type="entry name" value="GLYCOSYL TRANSFERASE-RELATED"/>
    <property type="match status" value="1"/>
</dbReference>
<dbReference type="InterPro" id="IPR014228">
    <property type="entry name" value="Spore_polysacc_deacetyl_YlxY"/>
</dbReference>
<dbReference type="InterPro" id="IPR011330">
    <property type="entry name" value="Glyco_hydro/deAcase_b/a-brl"/>
</dbReference>
<dbReference type="PATRIC" id="fig|136160.3.peg.1920"/>
<dbReference type="AlphaFoldDB" id="A0A0M0KNI0"/>
<dbReference type="SUPFAM" id="SSF88713">
    <property type="entry name" value="Glycoside hydrolase/deacetylase"/>
    <property type="match status" value="1"/>
</dbReference>
<name>A0A0M0KNI0_ALKHA</name>
<dbReference type="Pfam" id="PF01522">
    <property type="entry name" value="Polysacc_deac_1"/>
    <property type="match status" value="1"/>
</dbReference>
<comment type="caution">
    <text evidence="2">The sequence shown here is derived from an EMBL/GenBank/DDBJ whole genome shotgun (WGS) entry which is preliminary data.</text>
</comment>
<protein>
    <recommendedName>
        <fullName evidence="1">NodB homology domain-containing protein</fullName>
    </recommendedName>
</protein>
<dbReference type="PANTHER" id="PTHR10587:SF80">
    <property type="entry name" value="CHITOOLIGOSACCHARIDE DEACETYLASE"/>
    <property type="match status" value="1"/>
</dbReference>
<dbReference type="PROSITE" id="PS51677">
    <property type="entry name" value="NODB"/>
    <property type="match status" value="1"/>
</dbReference>
<accession>A0A0M0KNI0</accession>
<dbReference type="GO" id="GO:0005975">
    <property type="term" value="P:carbohydrate metabolic process"/>
    <property type="evidence" value="ECO:0007669"/>
    <property type="project" value="InterPro"/>
</dbReference>
<proteinExistence type="predicted"/>
<sequence length="307" mass="34914">MTYGAVQNPFSSQYIGQLKEEALPVAKMTDLLYEEIKDRAPEYEQPAIDAKIDRVWKAIPGYNGLEVDVESSYNRMKQEGRFDERYLVFRETKPSVHLDDLPPSPVFRGNPEKPMVTLLVNVAWGNEHLPTMLKTMNKYDVKSTFFLDGSWVKKHPQLATMIVEEGHEIGNHAYSHPDMQRLTRERMDEEIVQTNEVIKATIEVTPKWFAPPSGSYNDLVVQRAAEHGMRTIMWSVDTIDWRNPDPNEMVDRVLSKVHPGAMILMHPTESSAAGLENLIRGIQDRGLHIGTVSDLMDESRINAGVTP</sequence>
<evidence type="ECO:0000313" key="2">
    <source>
        <dbReference type="EMBL" id="KOO40162.1"/>
    </source>
</evidence>